<dbReference type="GeneID" id="303366616"/>
<comment type="subcellular location">
    <subcellularLocation>
        <location evidence="2">Cell membrane</location>
    </subcellularLocation>
    <subcellularLocation>
        <location evidence="1">Membrane</location>
        <topology evidence="1">Single-pass membrane protein</topology>
    </subcellularLocation>
</comment>
<keyword evidence="9" id="KW-0133">Cell shape</keyword>
<feature type="domain" description="Penicillin-binding protein transpeptidase" evidence="15">
    <location>
        <begin position="274"/>
        <end position="589"/>
    </location>
</feature>
<dbReference type="Pfam" id="PF03717">
    <property type="entry name" value="PBP_dimer"/>
    <property type="match status" value="1"/>
</dbReference>
<feature type="transmembrane region" description="Helical" evidence="14">
    <location>
        <begin position="25"/>
        <end position="49"/>
    </location>
</feature>
<dbReference type="GO" id="GO:0006508">
    <property type="term" value="P:proteolysis"/>
    <property type="evidence" value="ECO:0007669"/>
    <property type="project" value="UniProtKB-KW"/>
</dbReference>
<dbReference type="Pfam" id="PF00905">
    <property type="entry name" value="Transpeptidase"/>
    <property type="match status" value="1"/>
</dbReference>
<evidence type="ECO:0000256" key="4">
    <source>
        <dbReference type="ARBA" id="ARBA00022519"/>
    </source>
</evidence>
<keyword evidence="13" id="KW-0961">Cell wall biogenesis/degradation</keyword>
<dbReference type="Gene3D" id="3.40.710.10">
    <property type="entry name" value="DD-peptidase/beta-lactamase superfamily"/>
    <property type="match status" value="1"/>
</dbReference>
<dbReference type="InterPro" id="IPR050515">
    <property type="entry name" value="Beta-lactam/transpept"/>
</dbReference>
<dbReference type="PANTHER" id="PTHR30627">
    <property type="entry name" value="PEPTIDOGLYCAN D,D-TRANSPEPTIDASE"/>
    <property type="match status" value="1"/>
</dbReference>
<dbReference type="RefSeq" id="WP_078930093.1">
    <property type="nucleotide sequence ID" value="NZ_FUXC01000001.1"/>
</dbReference>
<feature type="domain" description="Penicillin-binding protein dimerisation" evidence="16">
    <location>
        <begin position="67"/>
        <end position="240"/>
    </location>
</feature>
<evidence type="ECO:0000256" key="9">
    <source>
        <dbReference type="ARBA" id="ARBA00022960"/>
    </source>
</evidence>
<evidence type="ECO:0000259" key="15">
    <source>
        <dbReference type="Pfam" id="PF00905"/>
    </source>
</evidence>
<dbReference type="Gene3D" id="3.30.1390.30">
    <property type="entry name" value="Penicillin-binding protein 2a, domain 3"/>
    <property type="match status" value="1"/>
</dbReference>
<evidence type="ECO:0000259" key="16">
    <source>
        <dbReference type="Pfam" id="PF03717"/>
    </source>
</evidence>
<evidence type="ECO:0000256" key="13">
    <source>
        <dbReference type="ARBA" id="ARBA00023316"/>
    </source>
</evidence>
<dbReference type="InterPro" id="IPR017790">
    <property type="entry name" value="Penicillin-binding_protein_2"/>
</dbReference>
<evidence type="ECO:0000256" key="1">
    <source>
        <dbReference type="ARBA" id="ARBA00004167"/>
    </source>
</evidence>
<gene>
    <name evidence="17" type="ORF">SAMN02745152_00341</name>
</gene>
<dbReference type="GO" id="GO:0071972">
    <property type="term" value="F:peptidoglycan L,D-transpeptidase activity"/>
    <property type="evidence" value="ECO:0007669"/>
    <property type="project" value="TreeGrafter"/>
</dbReference>
<sequence>MDDFNNDLFSSYEKSLAASKKNFRIIILLLGLALTFFIYTVKLFSLQVVEGKAYRQRSRTISSQIKTIPAQRGEIFDRNAYLPLVINTDSFAVDLIPAEIPSGYYDTVVSKLAKYLDVPKSYIDKKIPARMRNSYKAIEIRVNVPFNTISNIAENITDLPGVSWRSKPMRNYVETGSISHVIGYVGDITKDEFNVMYNHGYKANSIIGKTGIEKQYDRYLQGKAGLESRTVDARGHIISDIPVIQPPEPGKNLVLTIDSRIQKLAEQALGKRVGAAVVLRPSNGEVLAMVSYPFYDQNLFNSDDAASEYAKLATSPNNPLLNRAVNAVYPPASTFKIIMTTAILAEKAIPPEKKIECPGRIVHGNRTFTCHIKYPGHGYLDLKNALAQSCDVYYWIVGRDNLGVDKIASYSKEFGFGESLGIDLPAQSIGFVPTSQWKERRYHETWKDGDTMNMSIGQGYTLVTPMHAANMVAMVCNEGKIYKPHLLKEVRDPSTNETIEVRKPEILRESNIDNAVWKEVQKDMRYMITDGTAQYPMNNRRFQLAGKTGTAEVNGAQKNHWHSWMVAYGPYDAPVEEQYVVSVLVEAVNDWEWWAPYCTNIIFQGILANQTFDEAIDTLGFRYLVKTKNRQE</sequence>
<dbReference type="SUPFAM" id="SSF56519">
    <property type="entry name" value="Penicillin binding protein dimerisation domain"/>
    <property type="match status" value="1"/>
</dbReference>
<dbReference type="AlphaFoldDB" id="A0A1T4KW08"/>
<keyword evidence="12 14" id="KW-0472">Membrane</keyword>
<dbReference type="EMBL" id="FUXC01000001">
    <property type="protein sequence ID" value="SJZ46543.1"/>
    <property type="molecule type" value="Genomic_DNA"/>
</dbReference>
<organism evidence="17 18">
    <name type="scientific">Treponema berlinense</name>
    <dbReference type="NCBI Taxonomy" id="225004"/>
    <lineage>
        <taxon>Bacteria</taxon>
        <taxon>Pseudomonadati</taxon>
        <taxon>Spirochaetota</taxon>
        <taxon>Spirochaetia</taxon>
        <taxon>Spirochaetales</taxon>
        <taxon>Treponemataceae</taxon>
        <taxon>Treponema</taxon>
    </lineage>
</organism>
<accession>A0A1T4KW08</accession>
<evidence type="ECO:0000256" key="11">
    <source>
        <dbReference type="ARBA" id="ARBA00022989"/>
    </source>
</evidence>
<evidence type="ECO:0000256" key="6">
    <source>
        <dbReference type="ARBA" id="ARBA00022670"/>
    </source>
</evidence>
<keyword evidence="5" id="KW-0121">Carboxypeptidase</keyword>
<dbReference type="Proteomes" id="UP000190395">
    <property type="component" value="Unassembled WGS sequence"/>
</dbReference>
<dbReference type="GO" id="GO:0071555">
    <property type="term" value="P:cell wall organization"/>
    <property type="evidence" value="ECO:0007669"/>
    <property type="project" value="UniProtKB-KW"/>
</dbReference>
<keyword evidence="18" id="KW-1185">Reference proteome</keyword>
<evidence type="ECO:0000256" key="10">
    <source>
        <dbReference type="ARBA" id="ARBA00022984"/>
    </source>
</evidence>
<keyword evidence="11 14" id="KW-1133">Transmembrane helix</keyword>
<dbReference type="GO" id="GO:0009002">
    <property type="term" value="F:serine-type D-Ala-D-Ala carboxypeptidase activity"/>
    <property type="evidence" value="ECO:0007669"/>
    <property type="project" value="InterPro"/>
</dbReference>
<dbReference type="GO" id="GO:0005886">
    <property type="term" value="C:plasma membrane"/>
    <property type="evidence" value="ECO:0007669"/>
    <property type="project" value="UniProtKB-SubCell"/>
</dbReference>
<keyword evidence="4" id="KW-0997">Cell inner membrane</keyword>
<dbReference type="InterPro" id="IPR001460">
    <property type="entry name" value="PCN-bd_Tpept"/>
</dbReference>
<dbReference type="GO" id="GO:0009252">
    <property type="term" value="P:peptidoglycan biosynthetic process"/>
    <property type="evidence" value="ECO:0007669"/>
    <property type="project" value="UniProtKB-KW"/>
</dbReference>
<proteinExistence type="predicted"/>
<evidence type="ECO:0000256" key="2">
    <source>
        <dbReference type="ARBA" id="ARBA00004236"/>
    </source>
</evidence>
<keyword evidence="10" id="KW-0573">Peptidoglycan synthesis</keyword>
<keyword evidence="8" id="KW-0378">Hydrolase</keyword>
<protein>
    <submittedName>
        <fullName evidence="17">Penicillin-binding protein 2</fullName>
    </submittedName>
</protein>
<keyword evidence="7 14" id="KW-0812">Transmembrane</keyword>
<name>A0A1T4KW08_9SPIR</name>
<dbReference type="OrthoDB" id="9804124at2"/>
<dbReference type="InterPro" id="IPR005311">
    <property type="entry name" value="PBP_dimer"/>
</dbReference>
<evidence type="ECO:0000256" key="3">
    <source>
        <dbReference type="ARBA" id="ARBA00022475"/>
    </source>
</evidence>
<evidence type="ECO:0000256" key="5">
    <source>
        <dbReference type="ARBA" id="ARBA00022645"/>
    </source>
</evidence>
<dbReference type="PANTHER" id="PTHR30627:SF2">
    <property type="entry name" value="PEPTIDOGLYCAN D,D-TRANSPEPTIDASE MRDA"/>
    <property type="match status" value="1"/>
</dbReference>
<dbReference type="InterPro" id="IPR036138">
    <property type="entry name" value="PBP_dimer_sf"/>
</dbReference>
<dbReference type="Gene3D" id="3.90.1310.10">
    <property type="entry name" value="Penicillin-binding protein 2a (Domain 2)"/>
    <property type="match status" value="1"/>
</dbReference>
<evidence type="ECO:0000256" key="8">
    <source>
        <dbReference type="ARBA" id="ARBA00022801"/>
    </source>
</evidence>
<evidence type="ECO:0000256" key="12">
    <source>
        <dbReference type="ARBA" id="ARBA00023136"/>
    </source>
</evidence>
<dbReference type="GO" id="GO:0008658">
    <property type="term" value="F:penicillin binding"/>
    <property type="evidence" value="ECO:0007669"/>
    <property type="project" value="InterPro"/>
</dbReference>
<dbReference type="GO" id="GO:0008360">
    <property type="term" value="P:regulation of cell shape"/>
    <property type="evidence" value="ECO:0007669"/>
    <property type="project" value="UniProtKB-KW"/>
</dbReference>
<evidence type="ECO:0000313" key="17">
    <source>
        <dbReference type="EMBL" id="SJZ46543.1"/>
    </source>
</evidence>
<dbReference type="NCBIfam" id="TIGR03423">
    <property type="entry name" value="pbp2_mrdA"/>
    <property type="match status" value="1"/>
</dbReference>
<reference evidence="17 18" key="1">
    <citation type="submission" date="2017-02" db="EMBL/GenBank/DDBJ databases">
        <authorList>
            <person name="Peterson S.W."/>
        </authorList>
    </citation>
    <scope>NUCLEOTIDE SEQUENCE [LARGE SCALE GENOMIC DNA]</scope>
    <source>
        <strain evidence="17 18">ATCC BAA-909</strain>
    </source>
</reference>
<dbReference type="InterPro" id="IPR012338">
    <property type="entry name" value="Beta-lactam/transpept-like"/>
</dbReference>
<dbReference type="SUPFAM" id="SSF56601">
    <property type="entry name" value="beta-lactamase/transpeptidase-like"/>
    <property type="match status" value="1"/>
</dbReference>
<keyword evidence="6" id="KW-0645">Protease</keyword>
<dbReference type="STRING" id="225004.SAMN02745152_00341"/>
<evidence type="ECO:0000256" key="7">
    <source>
        <dbReference type="ARBA" id="ARBA00022692"/>
    </source>
</evidence>
<evidence type="ECO:0000313" key="18">
    <source>
        <dbReference type="Proteomes" id="UP000190395"/>
    </source>
</evidence>
<keyword evidence="3" id="KW-1003">Cell membrane</keyword>
<evidence type="ECO:0000256" key="14">
    <source>
        <dbReference type="SAM" id="Phobius"/>
    </source>
</evidence>